<dbReference type="AlphaFoldDB" id="W6MCY1"/>
<dbReference type="EMBL" id="CBTJ020000033">
    <property type="protein sequence ID" value="CDI02308.1"/>
    <property type="molecule type" value="Genomic_DNA"/>
</dbReference>
<dbReference type="Proteomes" id="UP000035760">
    <property type="component" value="Unassembled WGS sequence"/>
</dbReference>
<accession>W6MCY1</accession>
<protein>
    <submittedName>
        <fullName evidence="1">Uncharacterized protein</fullName>
    </submittedName>
</protein>
<organism evidence="1 2">
    <name type="scientific">Candidatus Competibacter denitrificans Run_A_D11</name>
    <dbReference type="NCBI Taxonomy" id="1400863"/>
    <lineage>
        <taxon>Bacteria</taxon>
        <taxon>Pseudomonadati</taxon>
        <taxon>Pseudomonadota</taxon>
        <taxon>Gammaproteobacteria</taxon>
        <taxon>Candidatus Competibacteraceae</taxon>
        <taxon>Candidatus Competibacter</taxon>
    </lineage>
</organism>
<comment type="caution">
    <text evidence="1">The sequence shown here is derived from an EMBL/GenBank/DDBJ whole genome shotgun (WGS) entry which is preliminary data.</text>
</comment>
<dbReference type="STRING" id="1400863.BN873_270104"/>
<keyword evidence="2" id="KW-1185">Reference proteome</keyword>
<reference evidence="1" key="1">
    <citation type="submission" date="2013-07" db="EMBL/GenBank/DDBJ databases">
        <authorList>
            <person name="McIlroy S."/>
        </authorList>
    </citation>
    <scope>NUCLEOTIDE SEQUENCE [LARGE SCALE GENOMIC DNA]</scope>
    <source>
        <strain evidence="1">Run_A_D11</strain>
    </source>
</reference>
<name>W6MCY1_9GAMM</name>
<sequence>MLKSKDYAKGDNGEQQEKFSYFLINYKEATSEVVERAVATVQMAWLEIADQAARRIRQRRSNNYIFNHLL</sequence>
<reference evidence="1" key="2">
    <citation type="submission" date="2014-03" db="EMBL/GenBank/DDBJ databases">
        <title>Candidatus Competibacter-lineage genomes retrieved from metagenomes reveal functional metabolic diversity.</title>
        <authorList>
            <person name="McIlroy S.J."/>
            <person name="Albertsen M."/>
            <person name="Andresen E.K."/>
            <person name="Saunders A.M."/>
            <person name="Kristiansen R."/>
            <person name="Stokholm-Bjerregaard M."/>
            <person name="Nielsen K.L."/>
            <person name="Nielsen P.H."/>
        </authorList>
    </citation>
    <scope>NUCLEOTIDE SEQUENCE</scope>
    <source>
        <strain evidence="1">Run_A_D11</strain>
    </source>
</reference>
<gene>
    <name evidence="1" type="ORF">BN873_270104</name>
</gene>
<evidence type="ECO:0000313" key="1">
    <source>
        <dbReference type="EMBL" id="CDI02308.1"/>
    </source>
</evidence>
<evidence type="ECO:0000313" key="2">
    <source>
        <dbReference type="Proteomes" id="UP000035760"/>
    </source>
</evidence>
<proteinExistence type="predicted"/>